<dbReference type="Proteomes" id="UP001141327">
    <property type="component" value="Unassembled WGS sequence"/>
</dbReference>
<protein>
    <recommendedName>
        <fullName evidence="1">Dynein light chain</fullName>
    </recommendedName>
</protein>
<keyword evidence="1" id="KW-0505">Motor protein</keyword>
<dbReference type="EMBL" id="JAPMOS010000022">
    <property type="protein sequence ID" value="KAJ4459114.1"/>
    <property type="molecule type" value="Genomic_DNA"/>
</dbReference>
<gene>
    <name evidence="2" type="ORF">PAPYR_4910</name>
</gene>
<comment type="caution">
    <text evidence="2">The sequence shown here is derived from an EMBL/GenBank/DDBJ whole genome shotgun (WGS) entry which is preliminary data.</text>
</comment>
<keyword evidence="1" id="KW-0206">Cytoskeleton</keyword>
<dbReference type="PANTHER" id="PTHR11886">
    <property type="entry name" value="DYNEIN LIGHT CHAIN"/>
    <property type="match status" value="1"/>
</dbReference>
<keyword evidence="1" id="KW-0243">Dynein</keyword>
<accession>A0ABQ8UIR2</accession>
<evidence type="ECO:0000256" key="1">
    <source>
        <dbReference type="RuleBase" id="RU365010"/>
    </source>
</evidence>
<dbReference type="SUPFAM" id="SSF54648">
    <property type="entry name" value="DLC"/>
    <property type="match status" value="1"/>
</dbReference>
<evidence type="ECO:0000313" key="3">
    <source>
        <dbReference type="Proteomes" id="UP001141327"/>
    </source>
</evidence>
<dbReference type="SMART" id="SM01375">
    <property type="entry name" value="Dynein_light"/>
    <property type="match status" value="1"/>
</dbReference>
<dbReference type="InterPro" id="IPR001372">
    <property type="entry name" value="Dynein_light_chain_typ-1/2"/>
</dbReference>
<keyword evidence="1" id="KW-0493">Microtubule</keyword>
<reference evidence="2" key="1">
    <citation type="journal article" date="2022" name="bioRxiv">
        <title>Genomics of Preaxostyla Flagellates Illuminates Evolutionary Transitions and the Path Towards Mitochondrial Loss.</title>
        <authorList>
            <person name="Novak L.V.F."/>
            <person name="Treitli S.C."/>
            <person name="Pyrih J."/>
            <person name="Halakuc P."/>
            <person name="Pipaliya S.V."/>
            <person name="Vacek V."/>
            <person name="Brzon O."/>
            <person name="Soukal P."/>
            <person name="Eme L."/>
            <person name="Dacks J.B."/>
            <person name="Karnkowska A."/>
            <person name="Elias M."/>
            <person name="Hampl V."/>
        </authorList>
    </citation>
    <scope>NUCLEOTIDE SEQUENCE</scope>
    <source>
        <strain evidence="2">RCP-MX</strain>
    </source>
</reference>
<organism evidence="2 3">
    <name type="scientific">Paratrimastix pyriformis</name>
    <dbReference type="NCBI Taxonomy" id="342808"/>
    <lineage>
        <taxon>Eukaryota</taxon>
        <taxon>Metamonada</taxon>
        <taxon>Preaxostyla</taxon>
        <taxon>Paratrimastigidae</taxon>
        <taxon>Paratrimastix</taxon>
    </lineage>
</organism>
<keyword evidence="3" id="KW-1185">Reference proteome</keyword>
<dbReference type="PANTHER" id="PTHR11886:SF35">
    <property type="entry name" value="DYNEIN LIGHT CHAIN"/>
    <property type="match status" value="1"/>
</dbReference>
<keyword evidence="1" id="KW-0963">Cytoplasm</keyword>
<sequence>MQEKHDEPLKLEILFTDMNAEMTQFLTTCAHKFQEEVLEVMKDQFIERFERRIADFFKDEFDKRFGSQWHCLCGQFAASVTHESRTLVHFEMQFSPQEKRPHHHKSESVADRKRNAPPVRYWKVLLFKAG</sequence>
<evidence type="ECO:0000313" key="2">
    <source>
        <dbReference type="EMBL" id="KAJ4459114.1"/>
    </source>
</evidence>
<proteinExistence type="inferred from homology"/>
<comment type="similarity">
    <text evidence="1">Belongs to the dynein light chain family.</text>
</comment>
<dbReference type="InterPro" id="IPR037177">
    <property type="entry name" value="DLC_sf"/>
</dbReference>
<comment type="subcellular location">
    <subcellularLocation>
        <location evidence="1">Cytoplasm</location>
        <location evidence="1">Cytoskeleton</location>
    </subcellularLocation>
</comment>
<dbReference type="Gene3D" id="3.30.740.10">
    <property type="entry name" value="Protein Inhibitor Of Neuronal Nitric Oxide Synthase"/>
    <property type="match status" value="1"/>
</dbReference>
<name>A0ABQ8UIR2_9EUKA</name>
<dbReference type="Pfam" id="PF01221">
    <property type="entry name" value="Dynein_light"/>
    <property type="match status" value="1"/>
</dbReference>